<evidence type="ECO:0000313" key="4">
    <source>
        <dbReference type="Proteomes" id="UP000295231"/>
    </source>
</evidence>
<name>A0A4R5G561_9STRE</name>
<dbReference type="PROSITE" id="PS50943">
    <property type="entry name" value="HTH_CROC1"/>
    <property type="match status" value="1"/>
</dbReference>
<sequence>MNRLKELRKEKKLTQQELAEKINVTKLTVSNWESGKHEIKADKAQELADFFGVNIAYLLGYSDFPTRNLKELLTHEVKALKEFEVVRVGNRNFISENQVLNIINKYVS</sequence>
<dbReference type="Gene3D" id="1.10.260.40">
    <property type="entry name" value="lambda repressor-like DNA-binding domains"/>
    <property type="match status" value="1"/>
</dbReference>
<dbReference type="PANTHER" id="PTHR46558">
    <property type="entry name" value="TRACRIPTIONAL REGULATORY PROTEIN-RELATED-RELATED"/>
    <property type="match status" value="1"/>
</dbReference>
<dbReference type="GO" id="GO:0003677">
    <property type="term" value="F:DNA binding"/>
    <property type="evidence" value="ECO:0007669"/>
    <property type="project" value="UniProtKB-KW"/>
</dbReference>
<keyword evidence="1" id="KW-0238">DNA-binding</keyword>
<evidence type="ECO:0000259" key="2">
    <source>
        <dbReference type="PROSITE" id="PS50943"/>
    </source>
</evidence>
<protein>
    <submittedName>
        <fullName evidence="3">XRE family transcriptional regulator</fullName>
    </submittedName>
</protein>
<dbReference type="InterPro" id="IPR010982">
    <property type="entry name" value="Lambda_DNA-bd_dom_sf"/>
</dbReference>
<feature type="domain" description="HTH cro/C1-type" evidence="2">
    <location>
        <begin position="4"/>
        <end position="58"/>
    </location>
</feature>
<dbReference type="PANTHER" id="PTHR46558:SF11">
    <property type="entry name" value="HTH-TYPE TRANSCRIPTIONAL REGULATOR XRE"/>
    <property type="match status" value="1"/>
</dbReference>
<dbReference type="InterPro" id="IPR001387">
    <property type="entry name" value="Cro/C1-type_HTH"/>
</dbReference>
<dbReference type="SUPFAM" id="SSF47413">
    <property type="entry name" value="lambda repressor-like DNA-binding domains"/>
    <property type="match status" value="1"/>
</dbReference>
<evidence type="ECO:0000256" key="1">
    <source>
        <dbReference type="ARBA" id="ARBA00023125"/>
    </source>
</evidence>
<accession>A0A4R5G561</accession>
<organism evidence="3 4">
    <name type="scientific">Streptococcus vicugnae</name>
    <dbReference type="NCBI Taxonomy" id="2740579"/>
    <lineage>
        <taxon>Bacteria</taxon>
        <taxon>Bacillati</taxon>
        <taxon>Bacillota</taxon>
        <taxon>Bacilli</taxon>
        <taxon>Lactobacillales</taxon>
        <taxon>Streptococcaceae</taxon>
        <taxon>Streptococcus</taxon>
    </lineage>
</organism>
<keyword evidence="4" id="KW-1185">Reference proteome</keyword>
<evidence type="ECO:0000313" key="3">
    <source>
        <dbReference type="EMBL" id="TDE72501.1"/>
    </source>
</evidence>
<dbReference type="AlphaFoldDB" id="A0A4R5G561"/>
<dbReference type="Pfam" id="PF01381">
    <property type="entry name" value="HTH_3"/>
    <property type="match status" value="1"/>
</dbReference>
<gene>
    <name evidence="3" type="ORF">E0E04_05525</name>
</gene>
<dbReference type="SMART" id="SM00530">
    <property type="entry name" value="HTH_XRE"/>
    <property type="match status" value="1"/>
</dbReference>
<comment type="caution">
    <text evidence="3">The sequence shown here is derived from an EMBL/GenBank/DDBJ whole genome shotgun (WGS) entry which is preliminary data.</text>
</comment>
<proteinExistence type="predicted"/>
<dbReference type="EMBL" id="SJWY01000108">
    <property type="protein sequence ID" value="TDE72501.1"/>
    <property type="molecule type" value="Genomic_DNA"/>
</dbReference>
<dbReference type="CDD" id="cd00093">
    <property type="entry name" value="HTH_XRE"/>
    <property type="match status" value="1"/>
</dbReference>
<reference evidence="3 4" key="1">
    <citation type="submission" date="2019-03" db="EMBL/GenBank/DDBJ databases">
        <authorList>
            <person name="Fan P."/>
        </authorList>
    </citation>
    <scope>NUCLEOTIDE SEQUENCE [LARGE SCALE GENOMIC DNA]</scope>
    <source>
        <strain evidence="3 4">KCJ4950</strain>
    </source>
</reference>
<dbReference type="Proteomes" id="UP000295231">
    <property type="component" value="Unassembled WGS sequence"/>
</dbReference>
<dbReference type="RefSeq" id="WP_132869571.1">
    <property type="nucleotide sequence ID" value="NZ_SJWY01000108.1"/>
</dbReference>